<comment type="caution">
    <text evidence="1">The sequence shown here is derived from an EMBL/GenBank/DDBJ whole genome shotgun (WGS) entry which is preliminary data.</text>
</comment>
<dbReference type="Proteomes" id="UP000091857">
    <property type="component" value="Chromosome 13"/>
</dbReference>
<reference evidence="2" key="1">
    <citation type="journal article" date="2016" name="Nat. Biotechnol.">
        <title>Sequencing wild and cultivated cassava and related species reveals extensive interspecific hybridization and genetic diversity.</title>
        <authorList>
            <person name="Bredeson J.V."/>
            <person name="Lyons J.B."/>
            <person name="Prochnik S.E."/>
            <person name="Wu G.A."/>
            <person name="Ha C.M."/>
            <person name="Edsinger-Gonzales E."/>
            <person name="Grimwood J."/>
            <person name="Schmutz J."/>
            <person name="Rabbi I.Y."/>
            <person name="Egesi C."/>
            <person name="Nauluvula P."/>
            <person name="Lebot V."/>
            <person name="Ndunguru J."/>
            <person name="Mkamilo G."/>
            <person name="Bart R.S."/>
            <person name="Setter T.L."/>
            <person name="Gleadow R.M."/>
            <person name="Kulakow P."/>
            <person name="Ferguson M.E."/>
            <person name="Rounsley S."/>
            <person name="Rokhsar D.S."/>
        </authorList>
    </citation>
    <scope>NUCLEOTIDE SEQUENCE [LARGE SCALE GENOMIC DNA]</scope>
    <source>
        <strain evidence="2">cv. AM560-2</strain>
    </source>
</reference>
<evidence type="ECO:0000313" key="2">
    <source>
        <dbReference type="Proteomes" id="UP000091857"/>
    </source>
</evidence>
<organism evidence="1 2">
    <name type="scientific">Manihot esculenta</name>
    <name type="common">Cassava</name>
    <name type="synonym">Jatropha manihot</name>
    <dbReference type="NCBI Taxonomy" id="3983"/>
    <lineage>
        <taxon>Eukaryota</taxon>
        <taxon>Viridiplantae</taxon>
        <taxon>Streptophyta</taxon>
        <taxon>Embryophyta</taxon>
        <taxon>Tracheophyta</taxon>
        <taxon>Spermatophyta</taxon>
        <taxon>Magnoliopsida</taxon>
        <taxon>eudicotyledons</taxon>
        <taxon>Gunneridae</taxon>
        <taxon>Pentapetalae</taxon>
        <taxon>rosids</taxon>
        <taxon>fabids</taxon>
        <taxon>Malpighiales</taxon>
        <taxon>Euphorbiaceae</taxon>
        <taxon>Crotonoideae</taxon>
        <taxon>Manihoteae</taxon>
        <taxon>Manihot</taxon>
    </lineage>
</organism>
<gene>
    <name evidence="1" type="ORF">MANES_13G114450v8</name>
</gene>
<sequence>MKEPLLFSLSAIPPPSLYMGLDCPVWDLTTYPRQFSIKTEIESAFHVLWDCEVAKQVWRGMVHHFSWDEFTSANLNFYDWQWR</sequence>
<proteinExistence type="predicted"/>
<protein>
    <submittedName>
        <fullName evidence="1">Uncharacterized protein</fullName>
    </submittedName>
</protein>
<evidence type="ECO:0000313" key="1">
    <source>
        <dbReference type="EMBL" id="KAG8641161.1"/>
    </source>
</evidence>
<accession>A0ACB7GMH1</accession>
<dbReference type="EMBL" id="CM004399">
    <property type="protein sequence ID" value="KAG8641161.1"/>
    <property type="molecule type" value="Genomic_DNA"/>
</dbReference>
<keyword evidence="2" id="KW-1185">Reference proteome</keyword>
<name>A0ACB7GMH1_MANES</name>